<evidence type="ECO:0000256" key="1">
    <source>
        <dbReference type="ARBA" id="ARBA00008814"/>
    </source>
</evidence>
<evidence type="ECO:0000256" key="2">
    <source>
        <dbReference type="SAM" id="SignalP"/>
    </source>
</evidence>
<comment type="caution">
    <text evidence="4">The sequence shown here is derived from an EMBL/GenBank/DDBJ whole genome shotgun (WGS) entry which is preliminary data.</text>
</comment>
<evidence type="ECO:0000313" key="4">
    <source>
        <dbReference type="EMBL" id="OAV62360.1"/>
    </source>
</evidence>
<evidence type="ECO:0000313" key="5">
    <source>
        <dbReference type="Proteomes" id="UP000078292"/>
    </source>
</evidence>
<dbReference type="PROSITE" id="PS50983">
    <property type="entry name" value="FE_B12_PBP"/>
    <property type="match status" value="1"/>
</dbReference>
<dbReference type="PANTHER" id="PTHR30535:SF34">
    <property type="entry name" value="MOLYBDATE-BINDING PROTEIN MOLA"/>
    <property type="match status" value="1"/>
</dbReference>
<dbReference type="Gene3D" id="3.40.50.1980">
    <property type="entry name" value="Nitrogenase molybdenum iron protein domain"/>
    <property type="match status" value="2"/>
</dbReference>
<proteinExistence type="inferred from homology"/>
<keyword evidence="5" id="KW-1185">Reference proteome</keyword>
<dbReference type="InterPro" id="IPR002491">
    <property type="entry name" value="ABC_transptr_periplasmic_BD"/>
</dbReference>
<dbReference type="STRING" id="1837282.A6F49_06510"/>
<dbReference type="Pfam" id="PF01497">
    <property type="entry name" value="Peripla_BP_2"/>
    <property type="match status" value="1"/>
</dbReference>
<dbReference type="PROSITE" id="PS51257">
    <property type="entry name" value="PROKAR_LIPOPROTEIN"/>
    <property type="match status" value="1"/>
</dbReference>
<feature type="domain" description="Fe/B12 periplasmic-binding" evidence="3">
    <location>
        <begin position="65"/>
        <end position="337"/>
    </location>
</feature>
<dbReference type="AlphaFoldDB" id="A0A1B7M1C4"/>
<dbReference type="EMBL" id="LXEY01000012">
    <property type="protein sequence ID" value="OAV62360.1"/>
    <property type="molecule type" value="Genomic_DNA"/>
</dbReference>
<evidence type="ECO:0000259" key="3">
    <source>
        <dbReference type="PROSITE" id="PS50983"/>
    </source>
</evidence>
<accession>A0A1B7M1C4</accession>
<sequence>MKELPVTRAIRPPVYKTGALGLAAALILSACSNQPAATDPAAAAGYPVTVENCGDEITFDAAPQRLMLLKSASVPALHELGVLDRAVARAGAFPQAYFDDATLAELDDIAQLTSDVDATGHLQISREVVIAQEPDLVFGEVENLSRNSLAQVDINLLEEPAFCSTSPDTKPDFESIYDQLRLYGKVFDKPDEAETYITELQDRVAAAQADVAENENRTAAVLYPTVGGGTTYAYGTGSMAHPQLEAAGFTNVFENTSERVFEVSSEQLLGLDPDIIILLHTDGDPADVENALRDLPGASDLTAVKNDQVMTQLLNFTEPATPLSVTGLEHIVEEFQP</sequence>
<comment type="similarity">
    <text evidence="1">Belongs to the bacterial solute-binding protein 8 family.</text>
</comment>
<keyword evidence="2" id="KW-0732">Signal</keyword>
<dbReference type="Proteomes" id="UP000078292">
    <property type="component" value="Unassembled WGS sequence"/>
</dbReference>
<organism evidence="4 5">
    <name type="scientific">Enteractinococcus helveticum</name>
    <dbReference type="NCBI Taxonomy" id="1837282"/>
    <lineage>
        <taxon>Bacteria</taxon>
        <taxon>Bacillati</taxon>
        <taxon>Actinomycetota</taxon>
        <taxon>Actinomycetes</taxon>
        <taxon>Micrococcales</taxon>
        <taxon>Micrococcaceae</taxon>
    </lineage>
</organism>
<reference evidence="4 5" key="1">
    <citation type="submission" date="2016-04" db="EMBL/GenBank/DDBJ databases">
        <title>First whole genome shotgun sequence of the bacterium Enteractinococcus sp. strain UASWS1574.</title>
        <authorList>
            <person name="Crovadore J."/>
            <person name="Chablais R."/>
            <person name="Lefort F."/>
        </authorList>
    </citation>
    <scope>NUCLEOTIDE SEQUENCE [LARGE SCALE GENOMIC DNA]</scope>
    <source>
        <strain evidence="4 5">UASWS1574</strain>
    </source>
</reference>
<name>A0A1B7M1C4_9MICC</name>
<protein>
    <submittedName>
        <fullName evidence="4">ABC transporter substrate-binding protein</fullName>
    </submittedName>
</protein>
<dbReference type="PANTHER" id="PTHR30535">
    <property type="entry name" value="VITAMIN B12-BINDING PROTEIN"/>
    <property type="match status" value="1"/>
</dbReference>
<feature type="signal peptide" evidence="2">
    <location>
        <begin position="1"/>
        <end position="36"/>
    </location>
</feature>
<feature type="chain" id="PRO_5038741699" evidence="2">
    <location>
        <begin position="37"/>
        <end position="337"/>
    </location>
</feature>
<dbReference type="SUPFAM" id="SSF53807">
    <property type="entry name" value="Helical backbone' metal receptor"/>
    <property type="match status" value="1"/>
</dbReference>
<gene>
    <name evidence="4" type="ORF">A6F49_06510</name>
</gene>
<dbReference type="InterPro" id="IPR050902">
    <property type="entry name" value="ABC_Transporter_SBP"/>
</dbReference>